<dbReference type="OrthoDB" id="7849608at2"/>
<accession>A0A1V2ZVC5</accession>
<dbReference type="SUPFAM" id="SSF51905">
    <property type="entry name" value="FAD/NAD(P)-binding domain"/>
    <property type="match status" value="1"/>
</dbReference>
<protein>
    <submittedName>
        <fullName evidence="2">Desaturase</fullName>
    </submittedName>
</protein>
<name>A0A1V2ZVC5_9GAMM</name>
<dbReference type="RefSeq" id="WP_077244912.1">
    <property type="nucleotide sequence ID" value="NZ_MUZR01000070.1"/>
</dbReference>
<evidence type="ECO:0000313" key="2">
    <source>
        <dbReference type="EMBL" id="OOC08995.1"/>
    </source>
</evidence>
<dbReference type="NCBIfam" id="TIGR03467">
    <property type="entry name" value="HpnE"/>
    <property type="match status" value="1"/>
</dbReference>
<proteinExistence type="predicted"/>
<dbReference type="PANTHER" id="PTHR42923:SF47">
    <property type="entry name" value="BLR3003 PROTEIN"/>
    <property type="match status" value="1"/>
</dbReference>
<dbReference type="InterPro" id="IPR002937">
    <property type="entry name" value="Amino_oxidase"/>
</dbReference>
<dbReference type="EMBL" id="MUZR01000070">
    <property type="protein sequence ID" value="OOC08995.1"/>
    <property type="molecule type" value="Genomic_DNA"/>
</dbReference>
<evidence type="ECO:0000313" key="3">
    <source>
        <dbReference type="Proteomes" id="UP000189177"/>
    </source>
</evidence>
<dbReference type="Gene3D" id="3.50.50.60">
    <property type="entry name" value="FAD/NAD(P)-binding domain"/>
    <property type="match status" value="1"/>
</dbReference>
<dbReference type="PANTHER" id="PTHR42923">
    <property type="entry name" value="PROTOPORPHYRINOGEN OXIDASE"/>
    <property type="match status" value="1"/>
</dbReference>
<feature type="domain" description="Amine oxidase" evidence="1">
    <location>
        <begin position="18"/>
        <end position="440"/>
    </location>
</feature>
<dbReference type="InterPro" id="IPR050464">
    <property type="entry name" value="Zeta_carotene_desat/Oxidored"/>
</dbReference>
<gene>
    <name evidence="2" type="ORF">B1A74_13345</name>
</gene>
<dbReference type="AlphaFoldDB" id="A0A1V2ZVC5"/>
<dbReference type="InterPro" id="IPR017830">
    <property type="entry name" value="SQase_HpnE"/>
</dbReference>
<dbReference type="STRING" id="252474.B1A74_13345"/>
<dbReference type="GO" id="GO:0016491">
    <property type="term" value="F:oxidoreductase activity"/>
    <property type="evidence" value="ECO:0007669"/>
    <property type="project" value="InterPro"/>
</dbReference>
<comment type="caution">
    <text evidence="2">The sequence shown here is derived from an EMBL/GenBank/DDBJ whole genome shotgun (WGS) entry which is preliminary data.</text>
</comment>
<dbReference type="InterPro" id="IPR036188">
    <property type="entry name" value="FAD/NAD-bd_sf"/>
</dbReference>
<evidence type="ECO:0000259" key="1">
    <source>
        <dbReference type="Pfam" id="PF01593"/>
    </source>
</evidence>
<sequence length="447" mass="47504">MSVASDARPVAVVGAGWAGLTAALALARAGHPVHLLDSAPVAGGRARSLTLDETTLDNGQHILVGACEAALAQIRSVGVDPEQAFHALPFGLELRAADGTEALRLNPASPRLPALGRALYAALKTEPLRVRLRATLGAVGLLHGPLHQDRPVRPWLQYHHQPPALIERLWEPLCLAIMNTPLRSASARVFREVLREALTHGAEAARLLLPARPLGAIYPEPALAELRERGATVDLGRRIRRIELPEAPGSGASPVMLEDRGGRRSEARAVILATAPAAAAGLLPEAADPGDLRERIRGMGGRSICTVYLRYPRAVEELPPLLGLLGQYGQWAVPRRVSGHPEWVAVVTSAADDAAPMDADTRCATVAAELARCVPGLDTPVAQHAVCERRATFDACTGIDTRRPEPRTACRDLLLAGDYLVPGLPSTLEAAVRSGLESAHLLMEDLS</sequence>
<reference evidence="2 3" key="1">
    <citation type="submission" date="2017-02" db="EMBL/GenBank/DDBJ databases">
        <title>Genomic diversity within the haloalkaliphilic genus Thioalkalivibrio.</title>
        <authorList>
            <person name="Ahn A.-C."/>
            <person name="Meier-Kolthoff J."/>
            <person name="Overmars L."/>
            <person name="Richter M."/>
            <person name="Woyke T."/>
            <person name="Sorokin D.Y."/>
            <person name="Muyzer G."/>
        </authorList>
    </citation>
    <scope>NUCLEOTIDE SEQUENCE [LARGE SCALE GENOMIC DNA]</scope>
    <source>
        <strain evidence="2 3">HL17</strain>
    </source>
</reference>
<organism evidence="2 3">
    <name type="scientific">Thioalkalivibrio halophilus</name>
    <dbReference type="NCBI Taxonomy" id="252474"/>
    <lineage>
        <taxon>Bacteria</taxon>
        <taxon>Pseudomonadati</taxon>
        <taxon>Pseudomonadota</taxon>
        <taxon>Gammaproteobacteria</taxon>
        <taxon>Chromatiales</taxon>
        <taxon>Ectothiorhodospiraceae</taxon>
        <taxon>Thioalkalivibrio</taxon>
    </lineage>
</organism>
<dbReference type="Pfam" id="PF01593">
    <property type="entry name" value="Amino_oxidase"/>
    <property type="match status" value="1"/>
</dbReference>
<dbReference type="Proteomes" id="UP000189177">
    <property type="component" value="Unassembled WGS sequence"/>
</dbReference>
<keyword evidence="3" id="KW-1185">Reference proteome</keyword>